<dbReference type="Proteomes" id="UP001211173">
    <property type="component" value="Unassembled WGS sequence"/>
</dbReference>
<dbReference type="AlphaFoldDB" id="A0AAW6CIJ2"/>
<evidence type="ECO:0000256" key="1">
    <source>
        <dbReference type="SAM" id="MobiDB-lite"/>
    </source>
</evidence>
<dbReference type="RefSeq" id="WP_024724666.1">
    <property type="nucleotide sequence ID" value="NZ_BAABZG010000001.1"/>
</dbReference>
<dbReference type="EMBL" id="JAQLWV010000025">
    <property type="protein sequence ID" value="MDB7934501.1"/>
    <property type="molecule type" value="Genomic_DNA"/>
</dbReference>
<dbReference type="InterPro" id="IPR008727">
    <property type="entry name" value="PAAR_motif"/>
</dbReference>
<dbReference type="Pfam" id="PF05488">
    <property type="entry name" value="PAAR_motif"/>
    <property type="match status" value="1"/>
</dbReference>
<accession>A0AAW6CIJ2</accession>
<feature type="region of interest" description="Disordered" evidence="1">
    <location>
        <begin position="92"/>
        <end position="112"/>
    </location>
</feature>
<dbReference type="Gene3D" id="2.60.200.60">
    <property type="match status" value="1"/>
</dbReference>
<proteinExistence type="predicted"/>
<comment type="caution">
    <text evidence="2">The sequence shown here is derived from an EMBL/GenBank/DDBJ whole genome shotgun (WGS) entry which is preliminary data.</text>
</comment>
<protein>
    <submittedName>
        <fullName evidence="2">PAAR domain-containing protein</fullName>
    </submittedName>
</protein>
<sequence length="112" mass="10671">MPQAARITDAVAGTTAGEHTGHVPPHSPEPFSGEISGACSGTVRINGLSAATVGSITTERDGCCGSSQGAVGAGSGTVRINGKPAARMGDTLAAHSGSGTVTGGSPDVKIGG</sequence>
<reference evidence="2" key="1">
    <citation type="submission" date="2023-01" db="EMBL/GenBank/DDBJ databases">
        <title>Human gut microbiome strain richness.</title>
        <authorList>
            <person name="Chen-Liaw A."/>
        </authorList>
    </citation>
    <scope>NUCLEOTIDE SEQUENCE</scope>
    <source>
        <strain evidence="2">1001287st1_F4_1001285I_161205</strain>
    </source>
</reference>
<gene>
    <name evidence="2" type="ORF">PNE06_15560</name>
</gene>
<name>A0AAW6CIJ2_FLAPL</name>
<organism evidence="2 3">
    <name type="scientific">Flavonifractor plautii</name>
    <name type="common">Fusobacterium plautii</name>
    <dbReference type="NCBI Taxonomy" id="292800"/>
    <lineage>
        <taxon>Bacteria</taxon>
        <taxon>Bacillati</taxon>
        <taxon>Bacillota</taxon>
        <taxon>Clostridia</taxon>
        <taxon>Eubacteriales</taxon>
        <taxon>Oscillospiraceae</taxon>
        <taxon>Flavonifractor</taxon>
    </lineage>
</organism>
<evidence type="ECO:0000313" key="2">
    <source>
        <dbReference type="EMBL" id="MDB7934501.1"/>
    </source>
</evidence>
<evidence type="ECO:0000313" key="3">
    <source>
        <dbReference type="Proteomes" id="UP001211173"/>
    </source>
</evidence>
<feature type="region of interest" description="Disordered" evidence="1">
    <location>
        <begin position="1"/>
        <end position="34"/>
    </location>
</feature>